<name>A0ACA9SSZ4_9GLOM</name>
<dbReference type="Proteomes" id="UP000789920">
    <property type="component" value="Unassembled WGS sequence"/>
</dbReference>
<reference evidence="1" key="1">
    <citation type="submission" date="2021-06" db="EMBL/GenBank/DDBJ databases">
        <authorList>
            <person name="Kallberg Y."/>
            <person name="Tangrot J."/>
            <person name="Rosling A."/>
        </authorList>
    </citation>
    <scope>NUCLEOTIDE SEQUENCE</scope>
    <source>
        <strain evidence="1">MA461A</strain>
    </source>
</reference>
<comment type="caution">
    <text evidence="1">The sequence shown here is derived from an EMBL/GenBank/DDBJ whole genome shotgun (WGS) entry which is preliminary data.</text>
</comment>
<protein>
    <submittedName>
        <fullName evidence="1">9577_t:CDS:1</fullName>
    </submittedName>
</protein>
<evidence type="ECO:0000313" key="2">
    <source>
        <dbReference type="Proteomes" id="UP000789920"/>
    </source>
</evidence>
<gene>
    <name evidence="1" type="ORF">RPERSI_LOCUS35007</name>
</gene>
<dbReference type="EMBL" id="CAJVQC010159760">
    <property type="protein sequence ID" value="CAG8848216.1"/>
    <property type="molecule type" value="Genomic_DNA"/>
</dbReference>
<feature type="non-terminal residue" evidence="1">
    <location>
        <position position="1"/>
    </location>
</feature>
<organism evidence="1 2">
    <name type="scientific">Racocetra persica</name>
    <dbReference type="NCBI Taxonomy" id="160502"/>
    <lineage>
        <taxon>Eukaryota</taxon>
        <taxon>Fungi</taxon>
        <taxon>Fungi incertae sedis</taxon>
        <taxon>Mucoromycota</taxon>
        <taxon>Glomeromycotina</taxon>
        <taxon>Glomeromycetes</taxon>
        <taxon>Diversisporales</taxon>
        <taxon>Gigasporaceae</taxon>
        <taxon>Racocetra</taxon>
    </lineage>
</organism>
<sequence>SGLYILLGRVDDTLIHTTGEKTNPVPMEDTIRLNEFVKHTVVVGHNRPFNCLLIELDVDCLKNTPLLEIIKSIFDSVHQANINCPSHSRILDEMVYILPFEGKMLPRTVKNNIQRKKVEMEFKDEIEMLYDNLVSRKVVPNEKSFYDNQWNEDSVKSTVLNSLKLVIEDSFLKITEYETSFFAL</sequence>
<keyword evidence="2" id="KW-1185">Reference proteome</keyword>
<evidence type="ECO:0000313" key="1">
    <source>
        <dbReference type="EMBL" id="CAG8848216.1"/>
    </source>
</evidence>
<accession>A0ACA9SSZ4</accession>
<feature type="non-terminal residue" evidence="1">
    <location>
        <position position="184"/>
    </location>
</feature>
<proteinExistence type="predicted"/>